<gene>
    <name evidence="2" type="ORF">TVAG_093650</name>
</gene>
<accession>A2DBI8</accession>
<dbReference type="VEuPathDB" id="TrichDB:TVAG_093650"/>
<dbReference type="EMBL" id="DS113185">
    <property type="protein sequence ID" value="EAY22191.1"/>
    <property type="molecule type" value="Genomic_DNA"/>
</dbReference>
<sequence length="492" mass="57865">MKRISFVTSGPKSSALRNRSRTVAAKGKSKEQEEYKFYEMERIPYQKRDTKMMSILTKSVQNSLDAIKFIEEEKDAKKIYEENLYYLTNLFEPLFWLFHFKMHLPQDYRIDGFQKVTGEAWGLLLFALYTEKKYPSKIIDAFLRSFPYFATQTLQDMFLQKSCGNPIAAKKDFRQNLCILSVETFTGFTAIDLFVMQTLQKYFKIPPQADIPDALLNPPKDPNYIPSIELPKEDLKSLTPPDHRIPPQTIYFRPTSLTPLIQSSTKRQIMPYTKNVKMELEFPRNGVEDLELNFPTLLPDPHTEENLTATVNSYNPMIETRSLLHRARKPHIIENYQQKRKEFNERQSMRDDRMMHFMDDLRTRIKEVEICQPKTLKKFVNDLGRLLAENKRDEIPDIDDKDPIIAAFTKKKLSERNPSPPKQKDQTEEENAPVVDEDTERGMKLGDLERMNKDVAKDIDSNILTFKLMHDELVLHEDEKQEKQRSEERILF</sequence>
<feature type="compositionally biased region" description="Acidic residues" evidence="1">
    <location>
        <begin position="427"/>
        <end position="439"/>
    </location>
</feature>
<dbReference type="AlphaFoldDB" id="A2DBI8"/>
<feature type="region of interest" description="Disordered" evidence="1">
    <location>
        <begin position="1"/>
        <end position="23"/>
    </location>
</feature>
<organism evidence="2 3">
    <name type="scientific">Trichomonas vaginalis (strain ATCC PRA-98 / G3)</name>
    <dbReference type="NCBI Taxonomy" id="412133"/>
    <lineage>
        <taxon>Eukaryota</taxon>
        <taxon>Metamonada</taxon>
        <taxon>Parabasalia</taxon>
        <taxon>Trichomonadida</taxon>
        <taxon>Trichomonadidae</taxon>
        <taxon>Trichomonas</taxon>
    </lineage>
</organism>
<dbReference type="KEGG" id="tva:5467745"/>
<evidence type="ECO:0000313" key="2">
    <source>
        <dbReference type="EMBL" id="EAY22191.1"/>
    </source>
</evidence>
<dbReference type="RefSeq" id="XP_001583177.1">
    <property type="nucleotide sequence ID" value="XM_001583127.1"/>
</dbReference>
<reference evidence="2" key="1">
    <citation type="submission" date="2006-10" db="EMBL/GenBank/DDBJ databases">
        <authorList>
            <person name="Amadeo P."/>
            <person name="Zhao Q."/>
            <person name="Wortman J."/>
            <person name="Fraser-Liggett C."/>
            <person name="Carlton J."/>
        </authorList>
    </citation>
    <scope>NUCLEOTIDE SEQUENCE</scope>
    <source>
        <strain evidence="2">G3</strain>
    </source>
</reference>
<dbReference type="SMR" id="A2DBI8"/>
<dbReference type="VEuPathDB" id="TrichDB:TVAGG3_0382140"/>
<dbReference type="Proteomes" id="UP000001542">
    <property type="component" value="Unassembled WGS sequence"/>
</dbReference>
<feature type="compositionally biased region" description="Polar residues" evidence="1">
    <location>
        <begin position="1"/>
        <end position="17"/>
    </location>
</feature>
<dbReference type="OrthoDB" id="10613630at2759"/>
<protein>
    <submittedName>
        <fullName evidence="2">Uncharacterized protein</fullName>
    </submittedName>
</protein>
<dbReference type="InParanoid" id="A2DBI8"/>
<keyword evidence="3" id="KW-1185">Reference proteome</keyword>
<evidence type="ECO:0000313" key="3">
    <source>
        <dbReference type="Proteomes" id="UP000001542"/>
    </source>
</evidence>
<feature type="region of interest" description="Disordered" evidence="1">
    <location>
        <begin position="409"/>
        <end position="449"/>
    </location>
</feature>
<reference evidence="2" key="2">
    <citation type="journal article" date="2007" name="Science">
        <title>Draft genome sequence of the sexually transmitted pathogen Trichomonas vaginalis.</title>
        <authorList>
            <person name="Carlton J.M."/>
            <person name="Hirt R.P."/>
            <person name="Silva J.C."/>
            <person name="Delcher A.L."/>
            <person name="Schatz M."/>
            <person name="Zhao Q."/>
            <person name="Wortman J.R."/>
            <person name="Bidwell S.L."/>
            <person name="Alsmark U.C.M."/>
            <person name="Besteiro S."/>
            <person name="Sicheritz-Ponten T."/>
            <person name="Noel C.J."/>
            <person name="Dacks J.B."/>
            <person name="Foster P.G."/>
            <person name="Simillion C."/>
            <person name="Van de Peer Y."/>
            <person name="Miranda-Saavedra D."/>
            <person name="Barton G.J."/>
            <person name="Westrop G.D."/>
            <person name="Mueller S."/>
            <person name="Dessi D."/>
            <person name="Fiori P.L."/>
            <person name="Ren Q."/>
            <person name="Paulsen I."/>
            <person name="Zhang H."/>
            <person name="Bastida-Corcuera F.D."/>
            <person name="Simoes-Barbosa A."/>
            <person name="Brown M.T."/>
            <person name="Hayes R.D."/>
            <person name="Mukherjee M."/>
            <person name="Okumura C.Y."/>
            <person name="Schneider R."/>
            <person name="Smith A.J."/>
            <person name="Vanacova S."/>
            <person name="Villalvazo M."/>
            <person name="Haas B.J."/>
            <person name="Pertea M."/>
            <person name="Feldblyum T.V."/>
            <person name="Utterback T.R."/>
            <person name="Shu C.L."/>
            <person name="Osoegawa K."/>
            <person name="de Jong P.J."/>
            <person name="Hrdy I."/>
            <person name="Horvathova L."/>
            <person name="Zubacova Z."/>
            <person name="Dolezal P."/>
            <person name="Malik S.B."/>
            <person name="Logsdon J.M. Jr."/>
            <person name="Henze K."/>
            <person name="Gupta A."/>
            <person name="Wang C.C."/>
            <person name="Dunne R.L."/>
            <person name="Upcroft J.A."/>
            <person name="Upcroft P."/>
            <person name="White O."/>
            <person name="Salzberg S.L."/>
            <person name="Tang P."/>
            <person name="Chiu C.-H."/>
            <person name="Lee Y.-S."/>
            <person name="Embley T.M."/>
            <person name="Coombs G.H."/>
            <person name="Mottram J.C."/>
            <person name="Tachezy J."/>
            <person name="Fraser-Liggett C.M."/>
            <person name="Johnson P.J."/>
        </authorList>
    </citation>
    <scope>NUCLEOTIDE SEQUENCE [LARGE SCALE GENOMIC DNA]</scope>
    <source>
        <strain evidence="2">G3</strain>
    </source>
</reference>
<feature type="compositionally biased region" description="Basic and acidic residues" evidence="1">
    <location>
        <begin position="440"/>
        <end position="449"/>
    </location>
</feature>
<proteinExistence type="predicted"/>
<evidence type="ECO:0000256" key="1">
    <source>
        <dbReference type="SAM" id="MobiDB-lite"/>
    </source>
</evidence>
<name>A2DBI8_TRIV3</name>